<sequence>MSLQKKNIFRHRIRKKNLFDKYFTIIEEFVYKLYLFEKK</sequence>
<protein>
    <submittedName>
        <fullName evidence="1">Uncharacterized protein</fullName>
    </submittedName>
</protein>
<reference evidence="1" key="1">
    <citation type="journal article" date="2020" name="Nature">
        <title>Giant virus diversity and host interactions through global metagenomics.</title>
        <authorList>
            <person name="Schulz F."/>
            <person name="Roux S."/>
            <person name="Paez-Espino D."/>
            <person name="Jungbluth S."/>
            <person name="Walsh D.A."/>
            <person name="Denef V.J."/>
            <person name="McMahon K.D."/>
            <person name="Konstantinidis K.T."/>
            <person name="Eloe-Fadrosh E.A."/>
            <person name="Kyrpides N.C."/>
            <person name="Woyke T."/>
        </authorList>
    </citation>
    <scope>NUCLEOTIDE SEQUENCE</scope>
    <source>
        <strain evidence="1">GVMAG-S-1040241-154</strain>
    </source>
</reference>
<evidence type="ECO:0000313" key="1">
    <source>
        <dbReference type="EMBL" id="QHU07257.1"/>
    </source>
</evidence>
<name>A0A6C0JS34_9ZZZZ</name>
<organism evidence="1">
    <name type="scientific">viral metagenome</name>
    <dbReference type="NCBI Taxonomy" id="1070528"/>
    <lineage>
        <taxon>unclassified sequences</taxon>
        <taxon>metagenomes</taxon>
        <taxon>organismal metagenomes</taxon>
    </lineage>
</organism>
<accession>A0A6C0JS34</accession>
<proteinExistence type="predicted"/>
<dbReference type="AlphaFoldDB" id="A0A6C0JS34"/>
<dbReference type="EMBL" id="MN740684">
    <property type="protein sequence ID" value="QHU07257.1"/>
    <property type="molecule type" value="Genomic_DNA"/>
</dbReference>